<dbReference type="AlphaFoldDB" id="A0A146KNE1"/>
<reference evidence="1" key="1">
    <citation type="journal article" date="2016" name="Gigascience">
        <title>De novo construction of an expanded transcriptome assembly for the western tarnished plant bug, Lygus hesperus.</title>
        <authorList>
            <person name="Tassone E.E."/>
            <person name="Geib S.M."/>
            <person name="Hall B."/>
            <person name="Fabrick J.A."/>
            <person name="Brent C.S."/>
            <person name="Hull J.J."/>
        </authorList>
    </citation>
    <scope>NUCLEOTIDE SEQUENCE</scope>
</reference>
<evidence type="ECO:0000313" key="1">
    <source>
        <dbReference type="EMBL" id="JAP96985.1"/>
    </source>
</evidence>
<organism evidence="1">
    <name type="scientific">Lygus hesperus</name>
    <name type="common">Western plant bug</name>
    <dbReference type="NCBI Taxonomy" id="30085"/>
    <lineage>
        <taxon>Eukaryota</taxon>
        <taxon>Metazoa</taxon>
        <taxon>Ecdysozoa</taxon>
        <taxon>Arthropoda</taxon>
        <taxon>Hexapoda</taxon>
        <taxon>Insecta</taxon>
        <taxon>Pterygota</taxon>
        <taxon>Neoptera</taxon>
        <taxon>Paraneoptera</taxon>
        <taxon>Hemiptera</taxon>
        <taxon>Heteroptera</taxon>
        <taxon>Panheteroptera</taxon>
        <taxon>Cimicomorpha</taxon>
        <taxon>Miridae</taxon>
        <taxon>Mirini</taxon>
        <taxon>Lygus</taxon>
    </lineage>
</organism>
<accession>A0A146KNE1</accession>
<gene>
    <name evidence="1" type="ORF">g.61416</name>
</gene>
<dbReference type="EMBL" id="GDHC01021643">
    <property type="protein sequence ID" value="JAP96985.1"/>
    <property type="molecule type" value="Transcribed_RNA"/>
</dbReference>
<proteinExistence type="predicted"/>
<name>A0A146KNE1_LYGHE</name>
<sequence length="106" mass="12117">QLLSMLLSNRTPRLQNIVVTNSTVVTNSSFAYRPPPPQVYSIHAGLIQFVNGLYCDLRVLNDTANKPKEYYKIKAAVNHKIYIKDFTKIPYTQKPKLFGTFLAQNK</sequence>
<feature type="non-terminal residue" evidence="1">
    <location>
        <position position="1"/>
    </location>
</feature>
<protein>
    <submittedName>
        <fullName evidence="1">Uncharacterized protein</fullName>
    </submittedName>
</protein>